<feature type="region of interest" description="Disordered" evidence="1">
    <location>
        <begin position="1"/>
        <end position="45"/>
    </location>
</feature>
<dbReference type="EMBL" id="CADCXV010000919">
    <property type="protein sequence ID" value="CAB0038658.1"/>
    <property type="molecule type" value="Genomic_DNA"/>
</dbReference>
<gene>
    <name evidence="2" type="ORF">TBRA_LOCUS10432</name>
</gene>
<feature type="region of interest" description="Disordered" evidence="1">
    <location>
        <begin position="74"/>
        <end position="104"/>
    </location>
</feature>
<organism evidence="2 3">
    <name type="scientific">Trichogramma brassicae</name>
    <dbReference type="NCBI Taxonomy" id="86971"/>
    <lineage>
        <taxon>Eukaryota</taxon>
        <taxon>Metazoa</taxon>
        <taxon>Ecdysozoa</taxon>
        <taxon>Arthropoda</taxon>
        <taxon>Hexapoda</taxon>
        <taxon>Insecta</taxon>
        <taxon>Pterygota</taxon>
        <taxon>Neoptera</taxon>
        <taxon>Endopterygota</taxon>
        <taxon>Hymenoptera</taxon>
        <taxon>Apocrita</taxon>
        <taxon>Proctotrupomorpha</taxon>
        <taxon>Chalcidoidea</taxon>
        <taxon>Trichogrammatidae</taxon>
        <taxon>Trichogramma</taxon>
    </lineage>
</organism>
<evidence type="ECO:0000256" key="1">
    <source>
        <dbReference type="SAM" id="MobiDB-lite"/>
    </source>
</evidence>
<accession>A0A6H5INC6</accession>
<sequence length="195" mass="21568">MKKSPRPAPPPTADKAVCTSPIFSVGATSKRPAMSPPAARATPKRHAVTAASKQLDVNNNDVGENDGFELANHRRHRQRNQTATTSVSVHARQPPKQRLAQRRVHHRPDAIVIKANDASSYANILRTSSRTRRCSNQSGAAFKTSDAALRVPWCCSSKKREKCLQPRRGIGQRLRGHGHSQRPTAYYHDQDQGSR</sequence>
<reference evidence="2 3" key="1">
    <citation type="submission" date="2020-02" db="EMBL/GenBank/DDBJ databases">
        <authorList>
            <person name="Ferguson B K."/>
        </authorList>
    </citation>
    <scope>NUCLEOTIDE SEQUENCE [LARGE SCALE GENOMIC DNA]</scope>
</reference>
<evidence type="ECO:0000313" key="2">
    <source>
        <dbReference type="EMBL" id="CAB0038658.1"/>
    </source>
</evidence>
<feature type="region of interest" description="Disordered" evidence="1">
    <location>
        <begin position="165"/>
        <end position="195"/>
    </location>
</feature>
<proteinExistence type="predicted"/>
<evidence type="ECO:0000313" key="3">
    <source>
        <dbReference type="Proteomes" id="UP000479190"/>
    </source>
</evidence>
<dbReference type="AlphaFoldDB" id="A0A6H5INC6"/>
<feature type="compositionally biased region" description="Pro residues" evidence="1">
    <location>
        <begin position="1"/>
        <end position="12"/>
    </location>
</feature>
<keyword evidence="3" id="KW-1185">Reference proteome</keyword>
<name>A0A6H5INC6_9HYME</name>
<feature type="compositionally biased region" description="Basic residues" evidence="1">
    <location>
        <begin position="93"/>
        <end position="104"/>
    </location>
</feature>
<protein>
    <submittedName>
        <fullName evidence="2">Uncharacterized protein</fullName>
    </submittedName>
</protein>
<dbReference type="Proteomes" id="UP000479190">
    <property type="component" value="Unassembled WGS sequence"/>
</dbReference>